<evidence type="ECO:0000256" key="8">
    <source>
        <dbReference type="SAM" id="Coils"/>
    </source>
</evidence>
<dbReference type="VEuPathDB" id="HostDB:GeneID_118655379"/>
<keyword evidence="2" id="KW-0813">Transport</keyword>
<protein>
    <submittedName>
        <fullName evidence="13">Transient receptor potential cation channel subfamily M member 4</fullName>
    </submittedName>
</protein>
<feature type="transmembrane region" description="Helical" evidence="9">
    <location>
        <begin position="1019"/>
        <end position="1041"/>
    </location>
</feature>
<name>A0A7J7QXS9_MYOMY</name>
<dbReference type="Pfam" id="PF00520">
    <property type="entry name" value="Ion_trans"/>
    <property type="match status" value="1"/>
</dbReference>
<dbReference type="GO" id="GO:0005886">
    <property type="term" value="C:plasma membrane"/>
    <property type="evidence" value="ECO:0007669"/>
    <property type="project" value="TreeGrafter"/>
</dbReference>
<keyword evidence="7" id="KW-0407">Ion channel</keyword>
<dbReference type="PANTHER" id="PTHR13800:SF6">
    <property type="entry name" value="TRANSIENT RECEPTOR POTENTIAL CATION CHANNEL SUBFAMILY M MEMBER 4"/>
    <property type="match status" value="1"/>
</dbReference>
<organism evidence="13 14">
    <name type="scientific">Myotis myotis</name>
    <name type="common">Greater mouse-eared bat</name>
    <name type="synonym">Vespertilio myotis</name>
    <dbReference type="NCBI Taxonomy" id="51298"/>
    <lineage>
        <taxon>Eukaryota</taxon>
        <taxon>Metazoa</taxon>
        <taxon>Chordata</taxon>
        <taxon>Craniata</taxon>
        <taxon>Vertebrata</taxon>
        <taxon>Euteleostomi</taxon>
        <taxon>Mammalia</taxon>
        <taxon>Eutheria</taxon>
        <taxon>Laurasiatheria</taxon>
        <taxon>Chiroptera</taxon>
        <taxon>Yangochiroptera</taxon>
        <taxon>Vespertilionidae</taxon>
        <taxon>Myotis</taxon>
    </lineage>
</organism>
<dbReference type="EMBL" id="JABWUV010000045">
    <property type="protein sequence ID" value="KAF6268744.1"/>
    <property type="molecule type" value="Genomic_DNA"/>
</dbReference>
<dbReference type="GO" id="GO:0099604">
    <property type="term" value="F:ligand-gated calcium channel activity"/>
    <property type="evidence" value="ECO:0007669"/>
    <property type="project" value="TreeGrafter"/>
</dbReference>
<dbReference type="PANTHER" id="PTHR13800">
    <property type="entry name" value="TRANSIENT RECEPTOR POTENTIAL CATION CHANNEL, SUBFAMILY M, MEMBER 6"/>
    <property type="match status" value="1"/>
</dbReference>
<keyword evidence="8" id="KW-0175">Coiled coil</keyword>
<feature type="domain" description="TRPM-like" evidence="12">
    <location>
        <begin position="412"/>
        <end position="675"/>
    </location>
</feature>
<keyword evidence="3 9" id="KW-0812">Transmembrane</keyword>
<evidence type="ECO:0000256" key="2">
    <source>
        <dbReference type="ARBA" id="ARBA00022448"/>
    </source>
</evidence>
<evidence type="ECO:0000256" key="3">
    <source>
        <dbReference type="ARBA" id="ARBA00022692"/>
    </source>
</evidence>
<dbReference type="Pfam" id="PF25508">
    <property type="entry name" value="TRPM2"/>
    <property type="match status" value="1"/>
</dbReference>
<evidence type="ECO:0000256" key="6">
    <source>
        <dbReference type="ARBA" id="ARBA00023136"/>
    </source>
</evidence>
<dbReference type="AlphaFoldDB" id="A0A7J7QXS9"/>
<comment type="subcellular location">
    <subcellularLocation>
        <location evidence="1">Membrane</location>
        <topology evidence="1">Multi-pass membrane protein</topology>
    </subcellularLocation>
</comment>
<dbReference type="OrthoDB" id="310870at2759"/>
<evidence type="ECO:0000259" key="10">
    <source>
        <dbReference type="Pfam" id="PF00520"/>
    </source>
</evidence>
<keyword evidence="5" id="KW-0406">Ion transport</keyword>
<evidence type="ECO:0000313" key="14">
    <source>
        <dbReference type="Proteomes" id="UP000527355"/>
    </source>
</evidence>
<feature type="transmembrane region" description="Helical" evidence="9">
    <location>
        <begin position="892"/>
        <end position="911"/>
    </location>
</feature>
<dbReference type="InterPro" id="IPR057366">
    <property type="entry name" value="TRPM-like"/>
</dbReference>
<evidence type="ECO:0000259" key="12">
    <source>
        <dbReference type="Pfam" id="PF25508"/>
    </source>
</evidence>
<dbReference type="InterPro" id="IPR050927">
    <property type="entry name" value="TRPM"/>
</dbReference>
<comment type="caution">
    <text evidence="13">The sequence shown here is derived from an EMBL/GenBank/DDBJ whole genome shotgun (WGS) entry which is preliminary data.</text>
</comment>
<gene>
    <name evidence="13" type="ORF">mMyoMyo1_019837</name>
</gene>
<keyword evidence="6 9" id="KW-0472">Membrane</keyword>
<evidence type="ECO:0000256" key="1">
    <source>
        <dbReference type="ARBA" id="ARBA00004141"/>
    </source>
</evidence>
<evidence type="ECO:0000256" key="4">
    <source>
        <dbReference type="ARBA" id="ARBA00022989"/>
    </source>
</evidence>
<feature type="coiled-coil region" evidence="8">
    <location>
        <begin position="1134"/>
        <end position="1185"/>
    </location>
</feature>
<reference evidence="13 14" key="1">
    <citation type="journal article" date="2020" name="Nature">
        <title>Six reference-quality genomes reveal evolution of bat adaptations.</title>
        <authorList>
            <person name="Jebb D."/>
            <person name="Huang Z."/>
            <person name="Pippel M."/>
            <person name="Hughes G.M."/>
            <person name="Lavrichenko K."/>
            <person name="Devanna P."/>
            <person name="Winkler S."/>
            <person name="Jermiin L.S."/>
            <person name="Skirmuntt E.C."/>
            <person name="Katzourakis A."/>
            <person name="Burkitt-Gray L."/>
            <person name="Ray D.A."/>
            <person name="Sullivan K.A.M."/>
            <person name="Roscito J.G."/>
            <person name="Kirilenko B.M."/>
            <person name="Davalos L.M."/>
            <person name="Corthals A.P."/>
            <person name="Power M.L."/>
            <person name="Jones G."/>
            <person name="Ransome R.D."/>
            <person name="Dechmann D.K.N."/>
            <person name="Locatelli A.G."/>
            <person name="Puechmaille S.J."/>
            <person name="Fedrigo O."/>
            <person name="Jarvis E.D."/>
            <person name="Hiller M."/>
            <person name="Vernes S.C."/>
            <person name="Myers E.W."/>
            <person name="Teeling E.C."/>
        </authorList>
    </citation>
    <scope>NUCLEOTIDE SEQUENCE [LARGE SCALE GENOMIC DNA]</scope>
    <source>
        <strain evidence="13">MMyoMyo1</strain>
        <tissue evidence="13">Flight muscle</tissue>
    </source>
</reference>
<keyword evidence="4 9" id="KW-1133">Transmembrane helix</keyword>
<dbReference type="Proteomes" id="UP000527355">
    <property type="component" value="Unassembled WGS sequence"/>
</dbReference>
<evidence type="ECO:0000313" key="13">
    <source>
        <dbReference type="EMBL" id="KAF6268744.1"/>
    </source>
</evidence>
<feature type="transmembrane region" description="Helical" evidence="9">
    <location>
        <begin position="775"/>
        <end position="801"/>
    </location>
</feature>
<dbReference type="SUPFAM" id="SSF140860">
    <property type="entry name" value="Pseudo ankyrin repeat-like"/>
    <property type="match status" value="1"/>
</dbReference>
<dbReference type="Pfam" id="PF18139">
    <property type="entry name" value="LSDAT_euk"/>
    <property type="match status" value="1"/>
</dbReference>
<evidence type="ECO:0000259" key="11">
    <source>
        <dbReference type="Pfam" id="PF18139"/>
    </source>
</evidence>
<feature type="domain" description="TRPM SLOG" evidence="11">
    <location>
        <begin position="89"/>
        <end position="313"/>
    </location>
</feature>
<keyword evidence="14" id="KW-1185">Reference proteome</keyword>
<dbReference type="GO" id="GO:0005227">
    <property type="term" value="F:calcium-activated cation channel activity"/>
    <property type="evidence" value="ECO:0007669"/>
    <property type="project" value="TreeGrafter"/>
</dbReference>
<evidence type="ECO:0000256" key="9">
    <source>
        <dbReference type="SAM" id="Phobius"/>
    </source>
</evidence>
<feature type="domain" description="Ion transport" evidence="10">
    <location>
        <begin position="788"/>
        <end position="1052"/>
    </location>
</feature>
<keyword evidence="13" id="KW-0675">Receptor</keyword>
<accession>A0A7J7QXS9</accession>
<sequence length="1214" mass="134989">MVVPEKEQSWIPKIFRKKTCTAFIVDPADPGGTLCQCGRPRSAHLSVAVEDAFGAAVVTVWDSDLHTTEKPTDAYGDLDFMGAGRKASNFLRLSDRTDPATVYNLVTRTWGFRAPNLVVSVLGGSGGPILQTWLQDLLRSGLVRAAQSTGAWIVTGGLHTGIGRHVGVAVRDHQTASTGGTKVVAMGVAPWGVVRNREALTNPKGSFPASYRWRGDPQDGVQFPLDYNYSAFLLVDDGTHGRLGGENRFRLRFESYIAQQKTGVAGTGIDIPVLLLLIDGNEKMLKRIENATQAQLPCLLVAGSGGAADCLAEILEDTLAPGRGGGRQGGARDRIRRFFPKGDPEVLQAQVERIMTRKELLTVYSSDDGPEEFETIVLRALVKACGSSEASAYLDELRLAVAWNRVDIAQSELFRGDIQWRSVHLEASLMDALLNDRPEFVRLLISRGLSLGHFLTPTRLAQLYSAAPPSSLIRSLLDQASHGAGAKTPAQKPSAEPRLPDVGRVLRMLLGEMCAPRYRAWAAGDPHRDHGCRDSDHGCPESSQLLCRRAPSELMLDAVLGQTPWSDLFLWALLLNRAQMALYFWEIGSNAVASALGACLLLRVLARLESEAEEAARRKELAAKFEGLGVDLFGECHRSSEDRAAHLLLRRCPFWGDATCLQLAMQADARAFFAQDGVQSLLTQKWWGEMDSSTPIWALVLAFFCPPLIYTNLITFRRSAEESTQKDLGFDMDGSLNGEGPVRPADPPEKMPLGVLSQPSRRRCSPRLRRWSQFWGAPVTAFLGNVVSYLLFLLLFARVLLIDFQPSAPSALELLLYFWVFTLLCEEFRQSLGGGWGSLATGGPGPGHCQAPLRRRLHLYLMDTWNQCDLVALACFLLGVGCRLTPGLYDLGRTVLCLDFMVFTLRLLHIFTVNKQLGPKIVIVNKMMKDVFFFLFFLGVWLVAYGVATEGLLRPRDQDLPQILRRVFYRPYLQIFGQVPQEEMDVALMEHVNCSSEEGFWARPVGAQAGSCVSLYANWLVVLLLVIFLLVANILLVNLLIAMFSYTFGKVQGNSDLYWKAQRYSLIREFHSRPALAPPFIIISHVRLLLRRLRRHRASMPASPNQRHFRVHLPKEAERKLLTWESVQKENFLLARARDKRESDSERLKRTSQKVDTALKQLRQIREYEQRLKGLEQEVQHCSRVLGWVAEALSRSALLPPGGPSPPTPPGPKD</sequence>
<dbReference type="InterPro" id="IPR005821">
    <property type="entry name" value="Ion_trans_dom"/>
</dbReference>
<feature type="transmembrane region" description="Helical" evidence="9">
    <location>
        <begin position="931"/>
        <end position="948"/>
    </location>
</feature>
<feature type="transmembrane region" description="Helical" evidence="9">
    <location>
        <begin position="696"/>
        <end position="716"/>
    </location>
</feature>
<proteinExistence type="predicted"/>
<dbReference type="InterPro" id="IPR041491">
    <property type="entry name" value="TRPM_SLOG"/>
</dbReference>
<evidence type="ECO:0000256" key="7">
    <source>
        <dbReference type="ARBA" id="ARBA00023303"/>
    </source>
</evidence>
<evidence type="ECO:0000256" key="5">
    <source>
        <dbReference type="ARBA" id="ARBA00023065"/>
    </source>
</evidence>